<evidence type="ECO:0000256" key="1">
    <source>
        <dbReference type="ARBA" id="ARBA00001947"/>
    </source>
</evidence>
<organism evidence="22">
    <name type="scientific">Selaginella moellendorffii</name>
    <name type="common">Spikemoss</name>
    <dbReference type="NCBI Taxonomy" id="88036"/>
    <lineage>
        <taxon>Eukaryota</taxon>
        <taxon>Viridiplantae</taxon>
        <taxon>Streptophyta</taxon>
        <taxon>Embryophyta</taxon>
        <taxon>Tracheophyta</taxon>
        <taxon>Lycopodiopsida</taxon>
        <taxon>Selaginellales</taxon>
        <taxon>Selaginellaceae</taxon>
        <taxon>Selaginella</taxon>
    </lineage>
</organism>
<evidence type="ECO:0000256" key="18">
    <source>
        <dbReference type="ARBA" id="ARBA00049360"/>
    </source>
</evidence>
<dbReference type="GO" id="GO:0070192">
    <property type="term" value="P:chromosome organization involved in meiotic cell cycle"/>
    <property type="evidence" value="ECO:0000318"/>
    <property type="project" value="GO_Central"/>
</dbReference>
<dbReference type="FunFam" id="3.40.50.300:FF:000593">
    <property type="entry name" value="DNA repair protein RAD50"/>
    <property type="match status" value="1"/>
</dbReference>
<evidence type="ECO:0000256" key="11">
    <source>
        <dbReference type="ARBA" id="ARBA00022833"/>
    </source>
</evidence>
<dbReference type="Gramene" id="EFJ05785">
    <property type="protein sequence ID" value="EFJ05785"/>
    <property type="gene ID" value="SELMODRAFT_136622"/>
</dbReference>
<feature type="coiled-coil region" evidence="19">
    <location>
        <begin position="179"/>
        <end position="280"/>
    </location>
</feature>
<dbReference type="NCBIfam" id="TIGR00606">
    <property type="entry name" value="rad50"/>
    <property type="match status" value="1"/>
</dbReference>
<feature type="region of interest" description="Disordered" evidence="20">
    <location>
        <begin position="582"/>
        <end position="603"/>
    </location>
</feature>
<dbReference type="SUPFAM" id="SSF52540">
    <property type="entry name" value="P-loop containing nucleoside triphosphate hydrolases"/>
    <property type="match status" value="1"/>
</dbReference>
<dbReference type="GO" id="GO:0030870">
    <property type="term" value="C:Mre11 complex"/>
    <property type="evidence" value="ECO:0000318"/>
    <property type="project" value="GO_Central"/>
</dbReference>
<feature type="coiled-coil region" evidence="19">
    <location>
        <begin position="320"/>
        <end position="347"/>
    </location>
</feature>
<keyword evidence="13" id="KW-0460">Magnesium</keyword>
<comment type="catalytic activity">
    <reaction evidence="18">
        <text>ATP + H2O = ADP + phosphate + H(+)</text>
        <dbReference type="Rhea" id="RHEA:13065"/>
        <dbReference type="ChEBI" id="CHEBI:15377"/>
        <dbReference type="ChEBI" id="CHEBI:15378"/>
        <dbReference type="ChEBI" id="CHEBI:30616"/>
        <dbReference type="ChEBI" id="CHEBI:43474"/>
        <dbReference type="ChEBI" id="CHEBI:456216"/>
    </reaction>
</comment>
<evidence type="ECO:0000256" key="8">
    <source>
        <dbReference type="ARBA" id="ARBA00022741"/>
    </source>
</evidence>
<keyword evidence="7" id="KW-0479">Metal-binding</keyword>
<dbReference type="Gene3D" id="3.40.50.300">
    <property type="entry name" value="P-loop containing nucleotide triphosphate hydrolases"/>
    <property type="match status" value="2"/>
</dbReference>
<evidence type="ECO:0000256" key="9">
    <source>
        <dbReference type="ARBA" id="ARBA00022763"/>
    </source>
</evidence>
<dbReference type="GO" id="GO:0000794">
    <property type="term" value="C:condensed nuclear chromosome"/>
    <property type="evidence" value="ECO:0000318"/>
    <property type="project" value="GO_Central"/>
</dbReference>
<evidence type="ECO:0000256" key="19">
    <source>
        <dbReference type="SAM" id="Coils"/>
    </source>
</evidence>
<feature type="coiled-coil region" evidence="19">
    <location>
        <begin position="919"/>
        <end position="946"/>
    </location>
</feature>
<evidence type="ECO:0000256" key="16">
    <source>
        <dbReference type="ARBA" id="ARBA00023242"/>
    </source>
</evidence>
<comment type="cofactor">
    <cofactor evidence="1">
        <name>Zn(2+)</name>
        <dbReference type="ChEBI" id="CHEBI:29105"/>
    </cofactor>
</comment>
<keyword evidence="22" id="KW-1185">Reference proteome</keyword>
<keyword evidence="14 19" id="KW-0175">Coiled coil</keyword>
<dbReference type="InterPro" id="IPR004584">
    <property type="entry name" value="Rad50_eukaryotes"/>
</dbReference>
<evidence type="ECO:0000256" key="15">
    <source>
        <dbReference type="ARBA" id="ARBA00023204"/>
    </source>
</evidence>
<evidence type="ECO:0000256" key="17">
    <source>
        <dbReference type="ARBA" id="ARBA00023254"/>
    </source>
</evidence>
<keyword evidence="15" id="KW-0234">DNA repair</keyword>
<evidence type="ECO:0000313" key="21">
    <source>
        <dbReference type="EMBL" id="EFJ05785.1"/>
    </source>
</evidence>
<reference evidence="21 22" key="1">
    <citation type="journal article" date="2011" name="Science">
        <title>The Selaginella genome identifies genetic changes associated with the evolution of vascular plants.</title>
        <authorList>
            <person name="Banks J.A."/>
            <person name="Nishiyama T."/>
            <person name="Hasebe M."/>
            <person name="Bowman J.L."/>
            <person name="Gribskov M."/>
            <person name="dePamphilis C."/>
            <person name="Albert V.A."/>
            <person name="Aono N."/>
            <person name="Aoyama T."/>
            <person name="Ambrose B.A."/>
            <person name="Ashton N.W."/>
            <person name="Axtell M.J."/>
            <person name="Barker E."/>
            <person name="Barker M.S."/>
            <person name="Bennetzen J.L."/>
            <person name="Bonawitz N.D."/>
            <person name="Chapple C."/>
            <person name="Cheng C."/>
            <person name="Correa L.G."/>
            <person name="Dacre M."/>
            <person name="DeBarry J."/>
            <person name="Dreyer I."/>
            <person name="Elias M."/>
            <person name="Engstrom E.M."/>
            <person name="Estelle M."/>
            <person name="Feng L."/>
            <person name="Finet C."/>
            <person name="Floyd S.K."/>
            <person name="Frommer W.B."/>
            <person name="Fujita T."/>
            <person name="Gramzow L."/>
            <person name="Gutensohn M."/>
            <person name="Harholt J."/>
            <person name="Hattori M."/>
            <person name="Heyl A."/>
            <person name="Hirai T."/>
            <person name="Hiwatashi Y."/>
            <person name="Ishikawa M."/>
            <person name="Iwata M."/>
            <person name="Karol K.G."/>
            <person name="Koehler B."/>
            <person name="Kolukisaoglu U."/>
            <person name="Kubo M."/>
            <person name="Kurata T."/>
            <person name="Lalonde S."/>
            <person name="Li K."/>
            <person name="Li Y."/>
            <person name="Litt A."/>
            <person name="Lyons E."/>
            <person name="Manning G."/>
            <person name="Maruyama T."/>
            <person name="Michael T.P."/>
            <person name="Mikami K."/>
            <person name="Miyazaki S."/>
            <person name="Morinaga S."/>
            <person name="Murata T."/>
            <person name="Mueller-Roeber B."/>
            <person name="Nelson D.R."/>
            <person name="Obara M."/>
            <person name="Oguri Y."/>
            <person name="Olmstead R.G."/>
            <person name="Onodera N."/>
            <person name="Petersen B.L."/>
            <person name="Pils B."/>
            <person name="Prigge M."/>
            <person name="Rensing S.A."/>
            <person name="Riano-Pachon D.M."/>
            <person name="Roberts A.W."/>
            <person name="Sato Y."/>
            <person name="Scheller H.V."/>
            <person name="Schulz B."/>
            <person name="Schulz C."/>
            <person name="Shakirov E.V."/>
            <person name="Shibagaki N."/>
            <person name="Shinohara N."/>
            <person name="Shippen D.E."/>
            <person name="Soerensen I."/>
            <person name="Sotooka R."/>
            <person name="Sugimoto N."/>
            <person name="Sugita M."/>
            <person name="Sumikawa N."/>
            <person name="Tanurdzic M."/>
            <person name="Theissen G."/>
            <person name="Ulvskov P."/>
            <person name="Wakazuki S."/>
            <person name="Weng J.K."/>
            <person name="Willats W.W."/>
            <person name="Wipf D."/>
            <person name="Wolf P.G."/>
            <person name="Yang L."/>
            <person name="Zimmer A.D."/>
            <person name="Zhu Q."/>
            <person name="Mitros T."/>
            <person name="Hellsten U."/>
            <person name="Loque D."/>
            <person name="Otillar R."/>
            <person name="Salamov A."/>
            <person name="Schmutz J."/>
            <person name="Shapiro H."/>
            <person name="Lindquist E."/>
            <person name="Lucas S."/>
            <person name="Rokhsar D."/>
            <person name="Grigoriev I.V."/>
        </authorList>
    </citation>
    <scope>NUCLEOTIDE SEQUENCE [LARGE SCALE GENOMIC DNA]</scope>
</reference>
<evidence type="ECO:0000256" key="13">
    <source>
        <dbReference type="ARBA" id="ARBA00022842"/>
    </source>
</evidence>
<dbReference type="GO" id="GO:0043047">
    <property type="term" value="F:single-stranded telomeric DNA binding"/>
    <property type="evidence" value="ECO:0000318"/>
    <property type="project" value="GO_Central"/>
</dbReference>
<dbReference type="eggNOG" id="KOG0962">
    <property type="taxonomic scope" value="Eukaryota"/>
</dbReference>
<evidence type="ECO:0000256" key="2">
    <source>
        <dbReference type="ARBA" id="ARBA00004123"/>
    </source>
</evidence>
<dbReference type="GO" id="GO:0016887">
    <property type="term" value="F:ATP hydrolysis activity"/>
    <property type="evidence" value="ECO:0007669"/>
    <property type="project" value="InterPro"/>
</dbReference>
<evidence type="ECO:0000256" key="7">
    <source>
        <dbReference type="ARBA" id="ARBA00022723"/>
    </source>
</evidence>
<dbReference type="PANTHER" id="PTHR18867">
    <property type="entry name" value="RAD50"/>
    <property type="match status" value="1"/>
</dbReference>
<dbReference type="OMA" id="NIIFCHQ"/>
<proteinExistence type="inferred from homology"/>
<keyword evidence="9" id="KW-0227">DNA damage</keyword>
<evidence type="ECO:0000256" key="12">
    <source>
        <dbReference type="ARBA" id="ARBA00022840"/>
    </source>
</evidence>
<dbReference type="EMBL" id="GL377714">
    <property type="protein sequence ID" value="EFJ05785.1"/>
    <property type="molecule type" value="Genomic_DNA"/>
</dbReference>
<keyword evidence="12 21" id="KW-0067">ATP-binding</keyword>
<feature type="non-terminal residue" evidence="21">
    <location>
        <position position="1"/>
    </location>
</feature>
<feature type="region of interest" description="Disordered" evidence="20">
    <location>
        <begin position="754"/>
        <end position="773"/>
    </location>
</feature>
<keyword evidence="17" id="KW-0469">Meiosis</keyword>
<keyword evidence="11" id="KW-0862">Zinc</keyword>
<keyword evidence="10" id="KW-0378">Hydrolase</keyword>
<protein>
    <recommendedName>
        <fullName evidence="5">DNA repair protein RAD50</fullName>
    </recommendedName>
</protein>
<evidence type="ECO:0000256" key="6">
    <source>
        <dbReference type="ARBA" id="ARBA00022454"/>
    </source>
</evidence>
<sequence length="1248" mass="144596">VDGQTETKGQIKLRFRTASGKDVVCIRSFQLTQKASKMEYKAIESVLQTINTHTGEKVCLSYRCADMDREVPALMGVSKAILENVIFVHQDEANWPLSEASVLKKKFDDIFSATRYTKALDVIKKLHKDQTQEIKMQKLKLENVQTLKDAAYKLQETIDGDQQKTKQLQDLIAILTPKIQAAQAKINSLEGVLEEIRQLQKEINFKDGVRTSVLKAKTEQYNALEEENEDSDEDLAEWQEKFHERIAQSNKEICDLQRSLDAANTQYDTLSELIAQASTQVGKFEGEENAHLQDKKQCDALIQQLFDRYKLGNLVLPLDEQATERSIARITNRLEDLKQDHAKLTKFHEKELATFSKKLDDVNQKYSDASGRKDGKIGQKRSIEKRIDELRTTFRDTSTLEGELRRSAERAASMDTEVKRMQRKMDDMNFDELISEERKNKLGIEQKIRSLRLEKANLDRDADDRRSLKLKADDLASQQRNLKKLMEDNKDKFRLTLKTQPKDPKTVKSDVELTFGNISKAYDELLDRSRDADMRVAQARAMLDDAKSTLAKQQEEKEAKRKLLISRLYSLFQQDLNPSSYPSKLRELSDARDSSKRSHDMADGMRRMFDPFERIARATHACPCCERPFATPEEEDEFVDKQRVKRSSTAQRLHELASLTSIADNKFQQLDKLRPLFEEYQKLESQGISATEKSISDMTMELERSTETQNDVSCLLAQSKAELGLVTELRITAQSIEEAYTSVQNLEREVRTLQNQLNPESSLRSPDDVGEELEKHEKQLEELNRKLDRLKEEHDYMKDDLANCKQRKHAEEMKKADLEKKLERNKALKEEEASLVKQMNQIDTEIQFEMEQLEPLAEEKERHLKEFDQLKRKFRQEQDVSTQGVNDFDKEVHSLTNIWGKIKEYACSSYVERHKTHNVQTAKRRLSELQAQKDEEESKKSFCLAEVQRVNNVLAQQKVIERNIADNIKYRKLCAEEQKCIQEIKALEERMLAIGNTLDFEGELKKALKEKQHLMGEESRHKGTIAVHESNIARNKADLKQPQYKNIDKRYRAQLIQLKTMEMANKDLDKYYNALDRALMRFHTMKMEEINKIIKELWQQTYRGQDIDFIEIRADAEGTGTRSYSYRVVMRAGGAELEMRGRCSAGQKVLAALIIRLALAETFCLNCGILTLDEPTTNLDAQNAESFAAALLRIMEERRGQENFQLIVITHDERFAQLIGQRQLTEKYYRVSKDERQHSLIEVQEIFG</sequence>
<dbReference type="GO" id="GO:0006302">
    <property type="term" value="P:double-strand break repair"/>
    <property type="evidence" value="ECO:0000318"/>
    <property type="project" value="GO_Central"/>
</dbReference>
<dbReference type="GO" id="GO:0051880">
    <property type="term" value="F:G-quadruplex DNA binding"/>
    <property type="evidence" value="ECO:0000318"/>
    <property type="project" value="GO_Central"/>
</dbReference>
<evidence type="ECO:0000256" key="5">
    <source>
        <dbReference type="ARBA" id="ARBA00017893"/>
    </source>
</evidence>
<dbReference type="STRING" id="88036.D8TC60"/>
<feature type="coiled-coil region" evidence="19">
    <location>
        <begin position="404"/>
        <end position="488"/>
    </location>
</feature>
<dbReference type="InParanoid" id="D8TC60"/>
<evidence type="ECO:0000256" key="4">
    <source>
        <dbReference type="ARBA" id="ARBA00009439"/>
    </source>
</evidence>
<dbReference type="KEGG" id="smo:SELMODRAFT_136622"/>
<dbReference type="Proteomes" id="UP000001514">
    <property type="component" value="Unassembled WGS sequence"/>
</dbReference>
<feature type="coiled-coil region" evidence="19">
    <location>
        <begin position="536"/>
        <end position="563"/>
    </location>
</feature>
<dbReference type="PANTHER" id="PTHR18867:SF12">
    <property type="entry name" value="DNA REPAIR PROTEIN RAD50"/>
    <property type="match status" value="1"/>
</dbReference>
<comment type="similarity">
    <text evidence="4">Belongs to the SMC family. RAD50 subfamily.</text>
</comment>
<dbReference type="GO" id="GO:0007004">
    <property type="term" value="P:telomere maintenance via telomerase"/>
    <property type="evidence" value="ECO:0000318"/>
    <property type="project" value="GO_Central"/>
</dbReference>
<dbReference type="HOGENOM" id="CLU_006184_0_0_1"/>
<evidence type="ECO:0000256" key="20">
    <source>
        <dbReference type="SAM" id="MobiDB-lite"/>
    </source>
</evidence>
<keyword evidence="16" id="KW-0539">Nucleus</keyword>
<name>D8TC60_SELML</name>
<keyword evidence="8" id="KW-0547">Nucleotide-binding</keyword>
<accession>D8TC60</accession>
<dbReference type="InterPro" id="IPR027417">
    <property type="entry name" value="P-loop_NTPase"/>
</dbReference>
<dbReference type="GO" id="GO:0000722">
    <property type="term" value="P:telomere maintenance via recombination"/>
    <property type="evidence" value="ECO:0000318"/>
    <property type="project" value="GO_Central"/>
</dbReference>
<dbReference type="AlphaFoldDB" id="D8TC60"/>
<comment type="subcellular location">
    <subcellularLocation>
        <location evidence="3">Chromosome</location>
    </subcellularLocation>
    <subcellularLocation>
        <location evidence="2">Nucleus</location>
    </subcellularLocation>
</comment>
<gene>
    <name evidence="21" type="primary">RAD50-2</name>
    <name evidence="21" type="ORF">SELMODRAFT_136622</name>
</gene>
<dbReference type="FunCoup" id="D8TC60">
    <property type="interactions" value="3981"/>
</dbReference>
<dbReference type="GO" id="GO:0003691">
    <property type="term" value="F:double-stranded telomeric DNA binding"/>
    <property type="evidence" value="ECO:0000318"/>
    <property type="project" value="GO_Central"/>
</dbReference>
<feature type="compositionally biased region" description="Polar residues" evidence="20">
    <location>
        <begin position="754"/>
        <end position="764"/>
    </location>
</feature>
<evidence type="ECO:0000256" key="3">
    <source>
        <dbReference type="ARBA" id="ARBA00004286"/>
    </source>
</evidence>
<dbReference type="GO" id="GO:0005524">
    <property type="term" value="F:ATP binding"/>
    <property type="evidence" value="ECO:0007669"/>
    <property type="project" value="UniProtKB-KW"/>
</dbReference>
<evidence type="ECO:0000256" key="14">
    <source>
        <dbReference type="ARBA" id="ARBA00023054"/>
    </source>
</evidence>
<evidence type="ECO:0000256" key="10">
    <source>
        <dbReference type="ARBA" id="ARBA00022801"/>
    </source>
</evidence>
<evidence type="ECO:0000313" key="22">
    <source>
        <dbReference type="Proteomes" id="UP000001514"/>
    </source>
</evidence>
<keyword evidence="6" id="KW-0158">Chromosome</keyword>
<feature type="compositionally biased region" description="Basic and acidic residues" evidence="20">
    <location>
        <begin position="584"/>
        <end position="603"/>
    </location>
</feature>
<dbReference type="GO" id="GO:0046872">
    <property type="term" value="F:metal ion binding"/>
    <property type="evidence" value="ECO:0007669"/>
    <property type="project" value="UniProtKB-KW"/>
</dbReference>